<dbReference type="Proteomes" id="UP000622890">
    <property type="component" value="Unassembled WGS sequence"/>
</dbReference>
<evidence type="ECO:0000313" key="3">
    <source>
        <dbReference type="EMBL" id="MBK4737691.1"/>
    </source>
</evidence>
<accession>A0A934SZ52</accession>
<evidence type="ECO:0000256" key="1">
    <source>
        <dbReference type="SAM" id="MobiDB-lite"/>
    </source>
</evidence>
<dbReference type="AlphaFoldDB" id="A0A934SZ52"/>
<protein>
    <submittedName>
        <fullName evidence="3">Uncharacterized protein</fullName>
    </submittedName>
</protein>
<evidence type="ECO:0000256" key="2">
    <source>
        <dbReference type="SAM" id="SignalP"/>
    </source>
</evidence>
<dbReference type="RefSeq" id="WP_200596204.1">
    <property type="nucleotide sequence ID" value="NZ_JAEPBG010000014.1"/>
</dbReference>
<evidence type="ECO:0000313" key="4">
    <source>
        <dbReference type="Proteomes" id="UP000622890"/>
    </source>
</evidence>
<dbReference type="EMBL" id="JAEPBG010000014">
    <property type="protein sequence ID" value="MBK4737691.1"/>
    <property type="molecule type" value="Genomic_DNA"/>
</dbReference>
<reference evidence="3" key="1">
    <citation type="submission" date="2021-01" db="EMBL/GenBank/DDBJ databases">
        <title>Genome sequence of strain Noviherbaspirillum sp. DKR-6.</title>
        <authorList>
            <person name="Chaudhary D.K."/>
        </authorList>
    </citation>
    <scope>NUCLEOTIDE SEQUENCE</scope>
    <source>
        <strain evidence="3">DKR-6</strain>
    </source>
</reference>
<feature type="compositionally biased region" description="Basic and acidic residues" evidence="1">
    <location>
        <begin position="43"/>
        <end position="60"/>
    </location>
</feature>
<feature type="signal peptide" evidence="2">
    <location>
        <begin position="1"/>
        <end position="34"/>
    </location>
</feature>
<feature type="region of interest" description="Disordered" evidence="1">
    <location>
        <begin position="35"/>
        <end position="83"/>
    </location>
</feature>
<dbReference type="PROSITE" id="PS51257">
    <property type="entry name" value="PROKAR_LIPOPROTEIN"/>
    <property type="match status" value="1"/>
</dbReference>
<keyword evidence="2" id="KW-0732">Signal</keyword>
<sequence>MQQHKTTPPGHCRFTAFAFAAIVSLACIAGSVRAQSLATPDSEEQRRRSQAEAGERERLRQAPNVDLQQDQPPEPDDNAALPASSPCFSIARIRIKTPSRLPPSIRAAGASALPQDPLHFAQADAERYEGQCLGVAAIEALSRRVQRAILRRG</sequence>
<keyword evidence="4" id="KW-1185">Reference proteome</keyword>
<gene>
    <name evidence="3" type="ORF">JJB74_23975</name>
</gene>
<feature type="chain" id="PRO_5037691489" evidence="2">
    <location>
        <begin position="35"/>
        <end position="153"/>
    </location>
</feature>
<name>A0A934SZ52_9BURK</name>
<comment type="caution">
    <text evidence="3">The sequence shown here is derived from an EMBL/GenBank/DDBJ whole genome shotgun (WGS) entry which is preliminary data.</text>
</comment>
<organism evidence="3 4">
    <name type="scientific">Noviherbaspirillum pedocola</name>
    <dbReference type="NCBI Taxonomy" id="2801341"/>
    <lineage>
        <taxon>Bacteria</taxon>
        <taxon>Pseudomonadati</taxon>
        <taxon>Pseudomonadota</taxon>
        <taxon>Betaproteobacteria</taxon>
        <taxon>Burkholderiales</taxon>
        <taxon>Oxalobacteraceae</taxon>
        <taxon>Noviherbaspirillum</taxon>
    </lineage>
</organism>
<proteinExistence type="predicted"/>